<keyword evidence="1" id="KW-0472">Membrane</keyword>
<keyword evidence="1" id="KW-0812">Transmembrane</keyword>
<organism evidence="2 3">
    <name type="scientific">Actinomyces slackii</name>
    <dbReference type="NCBI Taxonomy" id="52774"/>
    <lineage>
        <taxon>Bacteria</taxon>
        <taxon>Bacillati</taxon>
        <taxon>Actinomycetota</taxon>
        <taxon>Actinomycetes</taxon>
        <taxon>Actinomycetales</taxon>
        <taxon>Actinomycetaceae</taxon>
        <taxon>Actinomyces</taxon>
    </lineage>
</organism>
<proteinExistence type="predicted"/>
<evidence type="ECO:0000313" key="3">
    <source>
        <dbReference type="Proteomes" id="UP000276899"/>
    </source>
</evidence>
<keyword evidence="3" id="KW-1185">Reference proteome</keyword>
<reference evidence="2 3" key="1">
    <citation type="submission" date="2018-12" db="EMBL/GenBank/DDBJ databases">
        <authorList>
            <consortium name="Pathogen Informatics"/>
        </authorList>
    </citation>
    <scope>NUCLEOTIDE SEQUENCE [LARGE SCALE GENOMIC DNA]</scope>
    <source>
        <strain evidence="2 3">NCTC11923</strain>
    </source>
</reference>
<evidence type="ECO:0000313" key="2">
    <source>
        <dbReference type="EMBL" id="VEG75582.1"/>
    </source>
</evidence>
<dbReference type="NCBIfam" id="NF041635">
    <property type="entry name" value="STM3941_fam"/>
    <property type="match status" value="1"/>
</dbReference>
<accession>A0A3S5EMC0</accession>
<dbReference type="Proteomes" id="UP000276899">
    <property type="component" value="Chromosome"/>
</dbReference>
<dbReference type="InterPro" id="IPR048136">
    <property type="entry name" value="STM3941-like"/>
</dbReference>
<dbReference type="EMBL" id="LR134363">
    <property type="protein sequence ID" value="VEG75582.1"/>
    <property type="molecule type" value="Genomic_DNA"/>
</dbReference>
<sequence length="203" mass="23115">MNPQVFYHKRWPLLWRTMICACVSLFCFYALLQGITYGDFYGLFLGVVGTPIFIALLLGWCSLWRQPALIIDDRGITDHTSMVSLGFIPWEQVQAVIPAGVATRGAGRHDYVYIAFADPQWPWDRLSRMWRWFWRVIHRTGGGPPVPLTMDAMKMTSVECALLLMEQQRLRRPDLPPVLGPVEESPGVVVMPAEVVRMAGLRP</sequence>
<name>A0A3S5EMC0_9ACTO</name>
<evidence type="ECO:0000256" key="1">
    <source>
        <dbReference type="SAM" id="Phobius"/>
    </source>
</evidence>
<feature type="transmembrane region" description="Helical" evidence="1">
    <location>
        <begin position="43"/>
        <end position="64"/>
    </location>
</feature>
<feature type="transmembrane region" description="Helical" evidence="1">
    <location>
        <begin position="12"/>
        <end position="31"/>
    </location>
</feature>
<evidence type="ECO:0008006" key="4">
    <source>
        <dbReference type="Google" id="ProtNLM"/>
    </source>
</evidence>
<dbReference type="AlphaFoldDB" id="A0A3S5EMC0"/>
<gene>
    <name evidence="2" type="ORF">NCTC11923_02254</name>
</gene>
<protein>
    <recommendedName>
        <fullName evidence="4">PH domain-containing protein</fullName>
    </recommendedName>
</protein>
<keyword evidence="1" id="KW-1133">Transmembrane helix</keyword>
<dbReference type="RefSeq" id="WP_126412338.1">
    <property type="nucleotide sequence ID" value="NZ_CBCRWE010000001.1"/>
</dbReference>
<dbReference type="KEGG" id="asla:NCTC11923_02254"/>